<evidence type="ECO:0000259" key="2">
    <source>
        <dbReference type="PROSITE" id="PS50837"/>
    </source>
</evidence>
<evidence type="ECO:0000256" key="1">
    <source>
        <dbReference type="ARBA" id="ARBA00022737"/>
    </source>
</evidence>
<reference evidence="3 4" key="1">
    <citation type="journal article" date="2019" name="Nat. Ecol. Evol.">
        <title>Megaphylogeny resolves global patterns of mushroom evolution.</title>
        <authorList>
            <person name="Varga T."/>
            <person name="Krizsan K."/>
            <person name="Foldi C."/>
            <person name="Dima B."/>
            <person name="Sanchez-Garcia M."/>
            <person name="Sanchez-Ramirez S."/>
            <person name="Szollosi G.J."/>
            <person name="Szarkandi J.G."/>
            <person name="Papp V."/>
            <person name="Albert L."/>
            <person name="Andreopoulos W."/>
            <person name="Angelini C."/>
            <person name="Antonin V."/>
            <person name="Barry K.W."/>
            <person name="Bougher N.L."/>
            <person name="Buchanan P."/>
            <person name="Buyck B."/>
            <person name="Bense V."/>
            <person name="Catcheside P."/>
            <person name="Chovatia M."/>
            <person name="Cooper J."/>
            <person name="Damon W."/>
            <person name="Desjardin D."/>
            <person name="Finy P."/>
            <person name="Geml J."/>
            <person name="Haridas S."/>
            <person name="Hughes K."/>
            <person name="Justo A."/>
            <person name="Karasinski D."/>
            <person name="Kautmanova I."/>
            <person name="Kiss B."/>
            <person name="Kocsube S."/>
            <person name="Kotiranta H."/>
            <person name="LaButti K.M."/>
            <person name="Lechner B.E."/>
            <person name="Liimatainen K."/>
            <person name="Lipzen A."/>
            <person name="Lukacs Z."/>
            <person name="Mihaltcheva S."/>
            <person name="Morgado L.N."/>
            <person name="Niskanen T."/>
            <person name="Noordeloos M.E."/>
            <person name="Ohm R.A."/>
            <person name="Ortiz-Santana B."/>
            <person name="Ovrebo C."/>
            <person name="Racz N."/>
            <person name="Riley R."/>
            <person name="Savchenko A."/>
            <person name="Shiryaev A."/>
            <person name="Soop K."/>
            <person name="Spirin V."/>
            <person name="Szebenyi C."/>
            <person name="Tomsovsky M."/>
            <person name="Tulloss R.E."/>
            <person name="Uehling J."/>
            <person name="Grigoriev I.V."/>
            <person name="Vagvolgyi C."/>
            <person name="Papp T."/>
            <person name="Martin F.M."/>
            <person name="Miettinen O."/>
            <person name="Hibbett D.S."/>
            <person name="Nagy L.G."/>
        </authorList>
    </citation>
    <scope>NUCLEOTIDE SEQUENCE [LARGE SCALE GENOMIC DNA]</scope>
    <source>
        <strain evidence="3 4">CBS 166.37</strain>
    </source>
</reference>
<evidence type="ECO:0000313" key="4">
    <source>
        <dbReference type="Proteomes" id="UP000308652"/>
    </source>
</evidence>
<proteinExistence type="predicted"/>
<keyword evidence="4" id="KW-1185">Reference proteome</keyword>
<dbReference type="PANTHER" id="PTHR10039">
    <property type="entry name" value="AMELOGENIN"/>
    <property type="match status" value="1"/>
</dbReference>
<accession>A0A5C3LZV3</accession>
<dbReference type="SUPFAM" id="SSF52540">
    <property type="entry name" value="P-loop containing nucleoside triphosphate hydrolases"/>
    <property type="match status" value="1"/>
</dbReference>
<dbReference type="Gene3D" id="3.40.50.300">
    <property type="entry name" value="P-loop containing nucleotide triphosphate hydrolases"/>
    <property type="match status" value="1"/>
</dbReference>
<dbReference type="InterPro" id="IPR007111">
    <property type="entry name" value="NACHT_NTPase"/>
</dbReference>
<dbReference type="OrthoDB" id="5967843at2759"/>
<dbReference type="PROSITE" id="PS50837">
    <property type="entry name" value="NACHT"/>
    <property type="match status" value="1"/>
</dbReference>
<gene>
    <name evidence="3" type="ORF">BDQ12DRAFT_666303</name>
</gene>
<dbReference type="EMBL" id="ML213604">
    <property type="protein sequence ID" value="TFK38077.1"/>
    <property type="molecule type" value="Genomic_DNA"/>
</dbReference>
<keyword evidence="1" id="KW-0677">Repeat</keyword>
<dbReference type="Pfam" id="PF24883">
    <property type="entry name" value="NPHP3_N"/>
    <property type="match status" value="1"/>
</dbReference>
<name>A0A5C3LZV3_9AGAR</name>
<evidence type="ECO:0000313" key="3">
    <source>
        <dbReference type="EMBL" id="TFK38077.1"/>
    </source>
</evidence>
<feature type="domain" description="NACHT" evidence="2">
    <location>
        <begin position="78"/>
        <end position="224"/>
    </location>
</feature>
<sequence>MSFFQNYSNVVVNGSTMNDIRGNQINNYNAPRDLYHIFSPIGDASYTRPGPVARCHPGTRLKVITEIEKWIKDSNDCPILWLNGPAGTGKSAISQTIAECYASQKQVAASFFFFRGSGRRSTIQHLISTLAYQVSMFDPAAKSMLIDTMSNEPNLHEQALHYQLNKLLINPIRATRLEWSKIIIIIDALDECDDKELISDFIEAIVDICNASNVQLPFKLLLTSCVEEHIQEQFYNSATQSVIKYLALQKFDATEDIELYLESRLSLLYKRKFRIMYDIPGPWPSKEHLKRLSRNAAGSFIIASTVVKFIEKAKGHPDDNLKEALYMTNGLDPVYHQVITTALQENKTLQNKQLHILERVLAVIVIAKEPLSVSAISVLLEIKAYHIAQMLLGLQAILLIPEKDNDEPFNFSIGWLYHTISDILNLKGMPIEINDILEDFHMLLKVLYMWNKISTFNNLHNRLKNIAQTLQAYIDSWHSDPITREREELELELLLWESEESVEQQAMRLHQRLLEERTELLSLLEGRTFSSNDRVCCPMTENFVNLNTLITDILIQWQSLEEEQLLILLLRRCLRRKLSRLERRRLSFFSFKELETGLRSLLLREAWAKEFLLISKLFYYTQSIHIPFKVQQQRDNIVIREVLQVSENENSHPAL</sequence>
<dbReference type="InterPro" id="IPR056884">
    <property type="entry name" value="NPHP3-like_N"/>
</dbReference>
<dbReference type="InterPro" id="IPR027417">
    <property type="entry name" value="P-loop_NTPase"/>
</dbReference>
<dbReference type="AlphaFoldDB" id="A0A5C3LZV3"/>
<protein>
    <recommendedName>
        <fullName evidence="2">NACHT domain-containing protein</fullName>
    </recommendedName>
</protein>
<dbReference type="PANTHER" id="PTHR10039:SF14">
    <property type="entry name" value="NACHT DOMAIN-CONTAINING PROTEIN"/>
    <property type="match status" value="1"/>
</dbReference>
<dbReference type="Proteomes" id="UP000308652">
    <property type="component" value="Unassembled WGS sequence"/>
</dbReference>
<organism evidence="3 4">
    <name type="scientific">Crucibulum laeve</name>
    <dbReference type="NCBI Taxonomy" id="68775"/>
    <lineage>
        <taxon>Eukaryota</taxon>
        <taxon>Fungi</taxon>
        <taxon>Dikarya</taxon>
        <taxon>Basidiomycota</taxon>
        <taxon>Agaricomycotina</taxon>
        <taxon>Agaricomycetes</taxon>
        <taxon>Agaricomycetidae</taxon>
        <taxon>Agaricales</taxon>
        <taxon>Agaricineae</taxon>
        <taxon>Nidulariaceae</taxon>
        <taxon>Crucibulum</taxon>
    </lineage>
</organism>